<feature type="domain" description="F-box" evidence="1">
    <location>
        <begin position="53"/>
        <end position="88"/>
    </location>
</feature>
<dbReference type="InterPro" id="IPR036047">
    <property type="entry name" value="F-box-like_dom_sf"/>
</dbReference>
<dbReference type="PANTHER" id="PTHR31639:SF285">
    <property type="entry name" value="OS01G0730200 PROTEIN"/>
    <property type="match status" value="1"/>
</dbReference>
<dbReference type="SUPFAM" id="SSF52047">
    <property type="entry name" value="RNI-like"/>
    <property type="match status" value="1"/>
</dbReference>
<dbReference type="InterPro" id="IPR032675">
    <property type="entry name" value="LRR_dom_sf"/>
</dbReference>
<keyword evidence="3" id="KW-1185">Reference proteome</keyword>
<dbReference type="CDD" id="cd22160">
    <property type="entry name" value="F-box_AtFBL13-like"/>
    <property type="match status" value="1"/>
</dbReference>
<name>A0A6P6XHT6_COFAR</name>
<dbReference type="Pfam" id="PF24758">
    <property type="entry name" value="LRR_At5g56370"/>
    <property type="match status" value="1"/>
</dbReference>
<evidence type="ECO:0000313" key="4">
    <source>
        <dbReference type="RefSeq" id="XP_027127270.1"/>
    </source>
</evidence>
<dbReference type="InterPro" id="IPR001810">
    <property type="entry name" value="F-box_dom"/>
</dbReference>
<sequence>MYVSCNSIPSACFNFSFFQAAKMDFKNDDEDEGTATCSRFEKLKKSEDQQDLLSGLPDEILLHILSFLPLEDAVKTVLIRRFGNLWRSIRILDFDQCLNHSCYNGPYCNQKLMNLIHQVVKFNESRTLEKLRLKFAFHKGYDSILEDQWLKSTSNEIDSLVRFAASKKVKVLDLDLLGCGFIELVEDYSVPDVVFRSDHLMELRLAACNIELQGEISLKSVKILSLKDIELNDNMMEKILLGCPSLEDLTLIGCYGLTNLNCSNNPNLKKLNLVLHLGKTLTISWNTALSVENSKCLEGGAKQLNLPSAIDASLFIGSRFRWERKKHNEVKRQLQKSSFCSTCTPSSSPCILVYNIYIPLGTL</sequence>
<proteinExistence type="predicted"/>
<reference evidence="3" key="1">
    <citation type="journal article" date="2025" name="Foods">
        <title>Unveiling the Microbial Signatures of Arabica Coffee Cherries: Insights into Ripeness Specific Diversity, Functional Traits, and Implications for Quality and Safety.</title>
        <authorList>
            <consortium name="RefSeq"/>
            <person name="Tenea G.N."/>
            <person name="Cifuentes V."/>
            <person name="Reyes P."/>
            <person name="Cevallos-Vallejos M."/>
        </authorList>
    </citation>
    <scope>NUCLEOTIDE SEQUENCE [LARGE SCALE GENOMIC DNA]</scope>
</reference>
<dbReference type="InterPro" id="IPR055411">
    <property type="entry name" value="LRR_FXL15/At3g58940/PEG3-like"/>
</dbReference>
<dbReference type="Pfam" id="PF00646">
    <property type="entry name" value="F-box"/>
    <property type="match status" value="1"/>
</dbReference>
<protein>
    <submittedName>
        <fullName evidence="4">F-box/LRR-repeat protein 25-like isoform X1</fullName>
    </submittedName>
</protein>
<dbReference type="Gene3D" id="3.80.10.10">
    <property type="entry name" value="Ribonuclease Inhibitor"/>
    <property type="match status" value="1"/>
</dbReference>
<dbReference type="GeneID" id="113743456"/>
<evidence type="ECO:0000313" key="3">
    <source>
        <dbReference type="Proteomes" id="UP001652660"/>
    </source>
</evidence>
<evidence type="ECO:0000259" key="1">
    <source>
        <dbReference type="Pfam" id="PF00646"/>
    </source>
</evidence>
<dbReference type="OrthoDB" id="1939276at2759"/>
<accession>A0A6P6XHT6</accession>
<gene>
    <name evidence="4" type="primary">LOC113743456</name>
</gene>
<dbReference type="Proteomes" id="UP001652660">
    <property type="component" value="Chromosome 5e"/>
</dbReference>
<feature type="domain" description="F-box/LRR-repeat protein 15/At3g58940/PEG3-like LRR" evidence="2">
    <location>
        <begin position="158"/>
        <end position="298"/>
    </location>
</feature>
<organism evidence="3 4">
    <name type="scientific">Coffea arabica</name>
    <name type="common">Arabian coffee</name>
    <dbReference type="NCBI Taxonomy" id="13443"/>
    <lineage>
        <taxon>Eukaryota</taxon>
        <taxon>Viridiplantae</taxon>
        <taxon>Streptophyta</taxon>
        <taxon>Embryophyta</taxon>
        <taxon>Tracheophyta</taxon>
        <taxon>Spermatophyta</taxon>
        <taxon>Magnoliopsida</taxon>
        <taxon>eudicotyledons</taxon>
        <taxon>Gunneridae</taxon>
        <taxon>Pentapetalae</taxon>
        <taxon>asterids</taxon>
        <taxon>lamiids</taxon>
        <taxon>Gentianales</taxon>
        <taxon>Rubiaceae</taxon>
        <taxon>Ixoroideae</taxon>
        <taxon>Gardenieae complex</taxon>
        <taxon>Bertiereae - Coffeeae clade</taxon>
        <taxon>Coffeeae</taxon>
        <taxon>Coffea</taxon>
    </lineage>
</organism>
<dbReference type="PANTHER" id="PTHR31639">
    <property type="entry name" value="F-BOX PROTEIN-LIKE"/>
    <property type="match status" value="1"/>
</dbReference>
<dbReference type="AlphaFoldDB" id="A0A6P6XHT6"/>
<evidence type="ECO:0000259" key="2">
    <source>
        <dbReference type="Pfam" id="PF24758"/>
    </source>
</evidence>
<reference evidence="4" key="2">
    <citation type="submission" date="2025-08" db="UniProtKB">
        <authorList>
            <consortium name="RefSeq"/>
        </authorList>
    </citation>
    <scope>IDENTIFICATION</scope>
    <source>
        <tissue evidence="4">Leaves</tissue>
    </source>
</reference>
<dbReference type="InterPro" id="IPR053781">
    <property type="entry name" value="F-box_AtFBL13-like"/>
</dbReference>
<dbReference type="SUPFAM" id="SSF81383">
    <property type="entry name" value="F-box domain"/>
    <property type="match status" value="1"/>
</dbReference>
<dbReference type="RefSeq" id="XP_027127270.1">
    <property type="nucleotide sequence ID" value="XM_027271469.2"/>
</dbReference>